<reference evidence="12" key="4">
    <citation type="submission" date="2025-09" db="UniProtKB">
        <authorList>
            <consortium name="Ensembl"/>
        </authorList>
    </citation>
    <scope>IDENTIFICATION</scope>
</reference>
<dbReference type="SUPFAM" id="SSF57184">
    <property type="entry name" value="Growth factor receptor domain"/>
    <property type="match status" value="2"/>
</dbReference>
<evidence type="ECO:0000256" key="3">
    <source>
        <dbReference type="ARBA" id="ARBA00022475"/>
    </source>
</evidence>
<feature type="transmembrane region" description="Helical" evidence="10">
    <location>
        <begin position="676"/>
        <end position="700"/>
    </location>
</feature>
<dbReference type="AlphaFoldDB" id="A0AAX7SE01"/>
<keyword evidence="4 10" id="KW-0812">Transmembrane</keyword>
<dbReference type="GO" id="GO:0005770">
    <property type="term" value="C:late endosome"/>
    <property type="evidence" value="ECO:0007669"/>
    <property type="project" value="TreeGrafter"/>
</dbReference>
<dbReference type="InterPro" id="IPR039181">
    <property type="entry name" value="Elapor1/2"/>
</dbReference>
<dbReference type="GO" id="GO:0044090">
    <property type="term" value="P:positive regulation of vacuole organization"/>
    <property type="evidence" value="ECO:0007669"/>
    <property type="project" value="TreeGrafter"/>
</dbReference>
<proteinExistence type="inferred from homology"/>
<dbReference type="PANTHER" id="PTHR22727">
    <property type="entry name" value="PROTEIN CBG13728"/>
    <property type="match status" value="1"/>
</dbReference>
<evidence type="ECO:0000259" key="11">
    <source>
        <dbReference type="PROSITE" id="PS51914"/>
    </source>
</evidence>
<evidence type="ECO:0000256" key="9">
    <source>
        <dbReference type="ARBA" id="ARBA00023180"/>
    </source>
</evidence>
<dbReference type="InterPro" id="IPR009011">
    <property type="entry name" value="Man6P_isomerase_rcpt-bd_dom_sf"/>
</dbReference>
<evidence type="ECO:0000256" key="8">
    <source>
        <dbReference type="ARBA" id="ARBA00023157"/>
    </source>
</evidence>
<evidence type="ECO:0000256" key="10">
    <source>
        <dbReference type="SAM" id="Phobius"/>
    </source>
</evidence>
<dbReference type="Pfam" id="PF23091">
    <property type="entry name" value="TNFR_ELAPOR1_6th"/>
    <property type="match status" value="1"/>
</dbReference>
<dbReference type="InterPro" id="IPR056607">
    <property type="entry name" value="Elapor1/2_MRH"/>
</dbReference>
<keyword evidence="6 10" id="KW-1133">Transmembrane helix</keyword>
<dbReference type="InterPro" id="IPR056608">
    <property type="entry name" value="Elapor1/2_GBD"/>
</dbReference>
<evidence type="ECO:0000256" key="4">
    <source>
        <dbReference type="ARBA" id="ARBA00022692"/>
    </source>
</evidence>
<accession>A0AAX7SE01</accession>
<evidence type="ECO:0000256" key="5">
    <source>
        <dbReference type="ARBA" id="ARBA00022729"/>
    </source>
</evidence>
<organism evidence="12 13">
    <name type="scientific">Astatotilapia calliptera</name>
    <name type="common">Eastern happy</name>
    <name type="synonym">Chromis callipterus</name>
    <dbReference type="NCBI Taxonomy" id="8154"/>
    <lineage>
        <taxon>Eukaryota</taxon>
        <taxon>Metazoa</taxon>
        <taxon>Chordata</taxon>
        <taxon>Craniata</taxon>
        <taxon>Vertebrata</taxon>
        <taxon>Euteleostomi</taxon>
        <taxon>Actinopterygii</taxon>
        <taxon>Neopterygii</taxon>
        <taxon>Teleostei</taxon>
        <taxon>Neoteleostei</taxon>
        <taxon>Acanthomorphata</taxon>
        <taxon>Ovalentaria</taxon>
        <taxon>Cichlomorphae</taxon>
        <taxon>Cichliformes</taxon>
        <taxon>Cichlidae</taxon>
        <taxon>African cichlids</taxon>
        <taxon>Pseudocrenilabrinae</taxon>
        <taxon>Haplochromini</taxon>
        <taxon>Astatotilapia</taxon>
    </lineage>
</organism>
<evidence type="ECO:0000313" key="12">
    <source>
        <dbReference type="Ensembl" id="ENSACLP00000042607.1"/>
    </source>
</evidence>
<keyword evidence="7 10" id="KW-0472">Membrane</keyword>
<dbReference type="SMART" id="SM01411">
    <property type="entry name" value="Ephrin_rec_like"/>
    <property type="match status" value="3"/>
</dbReference>
<dbReference type="Pfam" id="PF23031">
    <property type="entry name" value="GBD_ELAPOR1"/>
    <property type="match status" value="1"/>
</dbReference>
<dbReference type="GeneTree" id="ENSGT00940000156861"/>
<dbReference type="Proteomes" id="UP000265100">
    <property type="component" value="Chromosome 20"/>
</dbReference>
<evidence type="ECO:0000256" key="6">
    <source>
        <dbReference type="ARBA" id="ARBA00022989"/>
    </source>
</evidence>
<dbReference type="InterPro" id="IPR009030">
    <property type="entry name" value="Growth_fac_rcpt_cys_sf"/>
</dbReference>
<dbReference type="Pfam" id="PF23089">
    <property type="entry name" value="ELAPOR1_C"/>
    <property type="match status" value="1"/>
</dbReference>
<dbReference type="SUPFAM" id="SSF50911">
    <property type="entry name" value="Mannose 6-phosphate receptor domain"/>
    <property type="match status" value="1"/>
</dbReference>
<dbReference type="Pfam" id="PF23032">
    <property type="entry name" value="GBD_ELAPOR1-like_3rd"/>
    <property type="match status" value="1"/>
</dbReference>
<reference evidence="13" key="2">
    <citation type="submission" date="2023-03" db="EMBL/GenBank/DDBJ databases">
        <authorList>
            <consortium name="Wellcome Sanger Institute Data Sharing"/>
        </authorList>
    </citation>
    <scope>NUCLEOTIDE SEQUENCE [LARGE SCALE GENOMIC DNA]</scope>
</reference>
<dbReference type="InterPro" id="IPR056609">
    <property type="entry name" value="Elapor1-like_3rd"/>
</dbReference>
<dbReference type="InterPro" id="IPR056606">
    <property type="entry name" value="Elapor1/2_C"/>
</dbReference>
<gene>
    <name evidence="12" type="primary">ELAPOR1</name>
</gene>
<name>A0AAX7SE01_ASTCA</name>
<dbReference type="Pfam" id="PF23087">
    <property type="entry name" value="MRH_ELAPOR1_9th"/>
    <property type="match status" value="2"/>
</dbReference>
<dbReference type="Ensembl" id="ENSACLT00000064552.1">
    <property type="protein sequence ID" value="ENSACLP00000042607.1"/>
    <property type="gene ID" value="ENSACLG00000002236.2"/>
</dbReference>
<dbReference type="GO" id="GO:0070062">
    <property type="term" value="C:extracellular exosome"/>
    <property type="evidence" value="ECO:0007669"/>
    <property type="project" value="TreeGrafter"/>
</dbReference>
<evidence type="ECO:0000256" key="2">
    <source>
        <dbReference type="ARBA" id="ARBA00007627"/>
    </source>
</evidence>
<dbReference type="InterPro" id="IPR056610">
    <property type="entry name" value="Elapor1/2_TNFR-like"/>
</dbReference>
<evidence type="ECO:0000256" key="7">
    <source>
        <dbReference type="ARBA" id="ARBA00023136"/>
    </source>
</evidence>
<dbReference type="PANTHER" id="PTHR22727:SF13">
    <property type="entry name" value="ENDOSOME_LYSOSOME-ASSOCIATED APOPTOSIS AND AUTOPHAGY REGULATOR 1"/>
    <property type="match status" value="1"/>
</dbReference>
<keyword evidence="5" id="KW-0732">Signal</keyword>
<dbReference type="GO" id="GO:0000045">
    <property type="term" value="P:autophagosome assembly"/>
    <property type="evidence" value="ECO:0007669"/>
    <property type="project" value="TreeGrafter"/>
</dbReference>
<comment type="subcellular location">
    <subcellularLocation>
        <location evidence="1">Cell membrane</location>
        <topology evidence="1">Single-pass type I membrane protein</topology>
    </subcellularLocation>
</comment>
<evidence type="ECO:0000256" key="1">
    <source>
        <dbReference type="ARBA" id="ARBA00004251"/>
    </source>
</evidence>
<reference evidence="12 13" key="1">
    <citation type="submission" date="2018-05" db="EMBL/GenBank/DDBJ databases">
        <authorList>
            <person name="Datahose"/>
        </authorList>
    </citation>
    <scope>NUCLEOTIDE SEQUENCE</scope>
</reference>
<keyword evidence="8" id="KW-1015">Disulfide bond</keyword>
<dbReference type="GO" id="GO:0005802">
    <property type="term" value="C:trans-Golgi network"/>
    <property type="evidence" value="ECO:0007669"/>
    <property type="project" value="TreeGrafter"/>
</dbReference>
<dbReference type="GO" id="GO:0005764">
    <property type="term" value="C:lysosome"/>
    <property type="evidence" value="ECO:0007669"/>
    <property type="project" value="TreeGrafter"/>
</dbReference>
<evidence type="ECO:0000313" key="13">
    <source>
        <dbReference type="Proteomes" id="UP000265100"/>
    </source>
</evidence>
<keyword evidence="13" id="KW-1185">Reference proteome</keyword>
<keyword evidence="3" id="KW-1003">Cell membrane</keyword>
<keyword evidence="9" id="KW-0325">Glycoprotein</keyword>
<dbReference type="GO" id="GO:0005886">
    <property type="term" value="C:plasma membrane"/>
    <property type="evidence" value="ECO:0007669"/>
    <property type="project" value="UniProtKB-SubCell"/>
</dbReference>
<comment type="similarity">
    <text evidence="2">Belongs to the ELAPOR family.</text>
</comment>
<sequence>MHGSTWTPKGDYIASNTDECTATLSYAVNLKQPGSLSFEYFYPDTSIYFEFFVQNDQCQSTDSNSRWMRISESSWSKYTVELNKGNNVLYWRTIAYSLQGSAVKPVLLRNIQISGVAYTSECFHCKPGTHSANPGSARCTPCPADTYSNKGATTCHECEEDKYAVVGSASCKPRPACTSSDYFYTHTPCDSEGKTQLMYKWIEPKICSETVEGALKLPASGEKQTCPPCNPGFFVSNSSTCEPCPSGSFSNGTVCTECRAGTEPVVGFEYKWWNTMPANMKSTVYNQVFSDSNRPWEVAGEYIYTTPGDRDTDYLMLTLSVPGYRLPQSMVKDAERSELSRITFVFETICTADCKLYFLAVRMWNNDVVERWNGRNHKQSYSYLIQSNSTVSFTWTFKRTDGTRNYSADVAKIYSIVITNAIGGVATKCRRCALTSVKAGSACVLCPPGHYMVNGTGACQKCPPNTFIRTDQPVGEAACIRCGPNTTTNKAYTACLSDCILDLRTSKGALLHYDFSPLANVTSVHSSPRFTSKGLRYFHRFNLGLCGTEGRMPASCVDNVTESGREVKGYVCQSTVVPSDIRSQSLIVFKASDRLSYFLFLHSNCSEGTCDGCTFHFLWQSQHACPLCTKNHYREIVSACIQGIQRTTYVWQQPVQCYGGQPLPAQKVSACVTLDFWLKFGVSTGAVAAVLLISLICYFWKKTRKLQYKYSRLMMTSGGRECELPTADSCAIMEGEDAEDDLMDLTKKSFFTKIKSFSREVSNPLIPVHIKLLELTYLASCCHQYVSREHLTDSTRFPLSHHLHASD</sequence>
<protein>
    <recommendedName>
        <fullName evidence="11">MRH domain-containing protein</fullName>
    </recommendedName>
</protein>
<dbReference type="InterPro" id="IPR044865">
    <property type="entry name" value="MRH_dom"/>
</dbReference>
<dbReference type="PROSITE" id="PS51914">
    <property type="entry name" value="MRH"/>
    <property type="match status" value="1"/>
</dbReference>
<reference evidence="12" key="3">
    <citation type="submission" date="2025-08" db="UniProtKB">
        <authorList>
            <consortium name="Ensembl"/>
        </authorList>
    </citation>
    <scope>IDENTIFICATION</scope>
</reference>
<feature type="domain" description="MRH" evidence="11">
    <location>
        <begin position="497"/>
        <end position="627"/>
    </location>
</feature>